<evidence type="ECO:0000313" key="2">
    <source>
        <dbReference type="EMBL" id="QEA41910.1"/>
    </source>
</evidence>
<evidence type="ECO:0000256" key="1">
    <source>
        <dbReference type="SAM" id="SignalP"/>
    </source>
</evidence>
<proteinExistence type="predicted"/>
<reference evidence="2 3" key="1">
    <citation type="submission" date="2019-06" db="EMBL/GenBank/DDBJ databases">
        <title>Genome analyses of bacteria isolated from kimchi.</title>
        <authorList>
            <person name="Lee S."/>
            <person name="Ahn S."/>
            <person name="Roh S."/>
        </authorList>
    </citation>
    <scope>NUCLEOTIDE SEQUENCE [LARGE SCALE GENOMIC DNA]</scope>
    <source>
        <strain evidence="2 3">CBA3630</strain>
    </source>
</reference>
<protein>
    <submittedName>
        <fullName evidence="2">Uncharacterized protein</fullName>
    </submittedName>
</protein>
<dbReference type="KEGG" id="lpse:FGL85_05105"/>
<keyword evidence="1" id="KW-0732">Signal</keyword>
<evidence type="ECO:0000313" key="3">
    <source>
        <dbReference type="Proteomes" id="UP000321296"/>
    </source>
</evidence>
<sequence length="187" mass="19469">MKNIIGMTLGVLTAANLTTAVIPATSVFADTTTQNTAKLTTTTDFGGLDPNNPVLDSSSTSHYISGVAVLNYIKENDYSAYQKLSESDKQAVISMDELRQGSNYVKSYSNGHTRLYINSALVKVVKLAGAVAIAGAVASVIASAGITGAPAAMIATGVGGAISLIPADRGAWFEFNSRWNIVNFGSQ</sequence>
<feature type="signal peptide" evidence="1">
    <location>
        <begin position="1"/>
        <end position="29"/>
    </location>
</feature>
<dbReference type="Proteomes" id="UP000321296">
    <property type="component" value="Chromosome"/>
</dbReference>
<dbReference type="AlphaFoldDB" id="A0A5B8T482"/>
<accession>A0A5B8T482</accession>
<organism evidence="2 3">
    <name type="scientific">Leuconostoc pseudomesenteroides</name>
    <dbReference type="NCBI Taxonomy" id="33968"/>
    <lineage>
        <taxon>Bacteria</taxon>
        <taxon>Bacillati</taxon>
        <taxon>Bacillota</taxon>
        <taxon>Bacilli</taxon>
        <taxon>Lactobacillales</taxon>
        <taxon>Lactobacillaceae</taxon>
        <taxon>Leuconostoc</taxon>
    </lineage>
</organism>
<dbReference type="EMBL" id="CP042383">
    <property type="protein sequence ID" value="QEA41910.1"/>
    <property type="molecule type" value="Genomic_DNA"/>
</dbReference>
<dbReference type="RefSeq" id="WP_147651275.1">
    <property type="nucleotide sequence ID" value="NZ_CP042383.1"/>
</dbReference>
<gene>
    <name evidence="2" type="ORF">FGL85_05105</name>
</gene>
<feature type="chain" id="PRO_5022820708" evidence="1">
    <location>
        <begin position="30"/>
        <end position="187"/>
    </location>
</feature>
<name>A0A5B8T482_LEUPS</name>